<sequence length="45" mass="4414">MTLTGTIAPGPAMTPSSRPGHEGPPSEADFSASGTEDTPDQEAGG</sequence>
<evidence type="ECO:0000256" key="1">
    <source>
        <dbReference type="SAM" id="MobiDB-lite"/>
    </source>
</evidence>
<gene>
    <name evidence="2" type="ORF">AVDCRST_MAG78-1233</name>
</gene>
<proteinExistence type="predicted"/>
<reference evidence="2" key="1">
    <citation type="submission" date="2020-02" db="EMBL/GenBank/DDBJ databases">
        <authorList>
            <person name="Meier V. D."/>
        </authorList>
    </citation>
    <scope>NUCLEOTIDE SEQUENCE</scope>
    <source>
        <strain evidence="2">AVDCRST_MAG78</strain>
    </source>
</reference>
<protein>
    <submittedName>
        <fullName evidence="2">Uncharacterized protein</fullName>
    </submittedName>
</protein>
<feature type="region of interest" description="Disordered" evidence="1">
    <location>
        <begin position="1"/>
        <end position="45"/>
    </location>
</feature>
<dbReference type="EMBL" id="CADCVB010000088">
    <property type="protein sequence ID" value="CAA9424077.1"/>
    <property type="molecule type" value="Genomic_DNA"/>
</dbReference>
<accession>A0A6J4PZZ7</accession>
<evidence type="ECO:0000313" key="2">
    <source>
        <dbReference type="EMBL" id="CAA9424077.1"/>
    </source>
</evidence>
<dbReference type="AlphaFoldDB" id="A0A6J4PZZ7"/>
<organism evidence="2">
    <name type="scientific">uncultured Rubrobacteraceae bacterium</name>
    <dbReference type="NCBI Taxonomy" id="349277"/>
    <lineage>
        <taxon>Bacteria</taxon>
        <taxon>Bacillati</taxon>
        <taxon>Actinomycetota</taxon>
        <taxon>Rubrobacteria</taxon>
        <taxon>Rubrobacterales</taxon>
        <taxon>Rubrobacteraceae</taxon>
        <taxon>environmental samples</taxon>
    </lineage>
</organism>
<name>A0A6J4PZZ7_9ACTN</name>